<dbReference type="InterPro" id="IPR003439">
    <property type="entry name" value="ABC_transporter-like_ATP-bd"/>
</dbReference>
<dbReference type="SUPFAM" id="SSF90123">
    <property type="entry name" value="ABC transporter transmembrane region"/>
    <property type="match status" value="1"/>
</dbReference>
<keyword evidence="3" id="KW-0547">Nucleotide-binding</keyword>
<keyword evidence="11" id="KW-1185">Reference proteome</keyword>
<dbReference type="PROSITE" id="PS50929">
    <property type="entry name" value="ABC_TM1F"/>
    <property type="match status" value="1"/>
</dbReference>
<keyword evidence="5 7" id="KW-1133">Transmembrane helix</keyword>
<dbReference type="Pfam" id="PF00664">
    <property type="entry name" value="ABC_membrane"/>
    <property type="match status" value="1"/>
</dbReference>
<dbReference type="InterPro" id="IPR039421">
    <property type="entry name" value="Type_1_exporter"/>
</dbReference>
<sequence length="589" mass="60883">MTARELLPTASGKRIRAVLGDLLRRSKARAAGAFVFIVGATAIGLLTAPLLGRVVDLVATRRPAVELVTPVVELVLVAIASAIATAIGVAMLARLGETMLAELRERFVDRALGLPLEQVEQAGAGDLTTRVTNDVSVVAEAVREALPELGRSVLTIVLTLAAMAVLDWRFLLAALLAVPIQLHTVRWYVRAAKPLYAAQRAAVGAQQQQLLDTIGGAKTVRAFRLADAHVERVRRRSEGAVELALRGIRLMTRFFGRLNLAEFVGLSAVLAAGFLLVGAQLATVGVATAAALYFHSLFGPINTALALVDDAQAAAASLARLVGVADLPVPAEPARRTRPVDASVKATAVGHSYVDGHPVLRDVDLEVAPGERVALVGASGAGKTTLARLVAGIHHTSTGTVALGGVPLDELGPSATRRTVALISQEVHVFSGPLSADLRLAAPEATDDDLRAGLAAVGALDWAENLPDGLATVVGEGGHQLTVTQAQQLALARLVLADPPVAILDEATAEAGSAGARTLEAAAAAALEGRTGLIVAHRLTQAAASDRIVVLDAGAVVEAGTHDELVAAGGRYATLWSAWSGTRDTNGHT</sequence>
<dbReference type="InterPro" id="IPR011527">
    <property type="entry name" value="ABC1_TM_dom"/>
</dbReference>
<feature type="transmembrane region" description="Helical" evidence="7">
    <location>
        <begin position="263"/>
        <end position="294"/>
    </location>
</feature>
<evidence type="ECO:0000259" key="8">
    <source>
        <dbReference type="PROSITE" id="PS50893"/>
    </source>
</evidence>
<dbReference type="Pfam" id="PF00005">
    <property type="entry name" value="ABC_tran"/>
    <property type="match status" value="1"/>
</dbReference>
<keyword evidence="4 10" id="KW-0067">ATP-binding</keyword>
<evidence type="ECO:0000256" key="1">
    <source>
        <dbReference type="ARBA" id="ARBA00004651"/>
    </source>
</evidence>
<dbReference type="SMART" id="SM00382">
    <property type="entry name" value="AAA"/>
    <property type="match status" value="1"/>
</dbReference>
<dbReference type="GO" id="GO:0005524">
    <property type="term" value="F:ATP binding"/>
    <property type="evidence" value="ECO:0007669"/>
    <property type="project" value="UniProtKB-KW"/>
</dbReference>
<evidence type="ECO:0000313" key="11">
    <source>
        <dbReference type="Proteomes" id="UP001500689"/>
    </source>
</evidence>
<dbReference type="SUPFAM" id="SSF52540">
    <property type="entry name" value="P-loop containing nucleoside triphosphate hydrolases"/>
    <property type="match status" value="1"/>
</dbReference>
<evidence type="ECO:0000256" key="7">
    <source>
        <dbReference type="SAM" id="Phobius"/>
    </source>
</evidence>
<feature type="domain" description="ABC transmembrane type-1" evidence="9">
    <location>
        <begin position="31"/>
        <end position="313"/>
    </location>
</feature>
<dbReference type="Proteomes" id="UP001500689">
    <property type="component" value="Unassembled WGS sequence"/>
</dbReference>
<comment type="subcellular location">
    <subcellularLocation>
        <location evidence="1">Cell membrane</location>
        <topology evidence="1">Multi-pass membrane protein</topology>
    </subcellularLocation>
</comment>
<dbReference type="PANTHER" id="PTHR43394:SF1">
    <property type="entry name" value="ATP-BINDING CASSETTE SUB-FAMILY B MEMBER 10, MITOCHONDRIAL"/>
    <property type="match status" value="1"/>
</dbReference>
<dbReference type="InterPro" id="IPR003593">
    <property type="entry name" value="AAA+_ATPase"/>
</dbReference>
<proteinExistence type="predicted"/>
<dbReference type="RefSeq" id="WP_344864305.1">
    <property type="nucleotide sequence ID" value="NZ_BAAAZN010000012.1"/>
</dbReference>
<evidence type="ECO:0000256" key="3">
    <source>
        <dbReference type="ARBA" id="ARBA00022741"/>
    </source>
</evidence>
<dbReference type="CDD" id="cd07346">
    <property type="entry name" value="ABC_6TM_exporters"/>
    <property type="match status" value="1"/>
</dbReference>
<accession>A0ABP6X659</accession>
<protein>
    <submittedName>
        <fullName evidence="10">ABC transporter ATP-binding protein</fullName>
    </submittedName>
</protein>
<feature type="transmembrane region" description="Helical" evidence="7">
    <location>
        <begin position="30"/>
        <end position="51"/>
    </location>
</feature>
<evidence type="ECO:0000256" key="6">
    <source>
        <dbReference type="ARBA" id="ARBA00023136"/>
    </source>
</evidence>
<dbReference type="Gene3D" id="1.20.1560.10">
    <property type="entry name" value="ABC transporter type 1, transmembrane domain"/>
    <property type="match status" value="1"/>
</dbReference>
<dbReference type="EMBL" id="BAAAZN010000012">
    <property type="protein sequence ID" value="GAA3562024.1"/>
    <property type="molecule type" value="Genomic_DNA"/>
</dbReference>
<name>A0ABP6X659_9PSEU</name>
<dbReference type="PROSITE" id="PS50893">
    <property type="entry name" value="ABC_TRANSPORTER_2"/>
    <property type="match status" value="1"/>
</dbReference>
<evidence type="ECO:0000256" key="4">
    <source>
        <dbReference type="ARBA" id="ARBA00022840"/>
    </source>
</evidence>
<dbReference type="PANTHER" id="PTHR43394">
    <property type="entry name" value="ATP-DEPENDENT PERMEASE MDL1, MITOCHONDRIAL"/>
    <property type="match status" value="1"/>
</dbReference>
<dbReference type="InterPro" id="IPR027417">
    <property type="entry name" value="P-loop_NTPase"/>
</dbReference>
<evidence type="ECO:0000259" key="9">
    <source>
        <dbReference type="PROSITE" id="PS50929"/>
    </source>
</evidence>
<evidence type="ECO:0000256" key="5">
    <source>
        <dbReference type="ARBA" id="ARBA00022989"/>
    </source>
</evidence>
<organism evidence="10 11">
    <name type="scientific">Amycolatopsis ultiminotia</name>
    <dbReference type="NCBI Taxonomy" id="543629"/>
    <lineage>
        <taxon>Bacteria</taxon>
        <taxon>Bacillati</taxon>
        <taxon>Actinomycetota</taxon>
        <taxon>Actinomycetes</taxon>
        <taxon>Pseudonocardiales</taxon>
        <taxon>Pseudonocardiaceae</taxon>
        <taxon>Amycolatopsis</taxon>
    </lineage>
</organism>
<feature type="domain" description="ABC transporter" evidence="8">
    <location>
        <begin position="344"/>
        <end position="578"/>
    </location>
</feature>
<feature type="transmembrane region" description="Helical" evidence="7">
    <location>
        <begin position="71"/>
        <end position="96"/>
    </location>
</feature>
<keyword evidence="2 7" id="KW-0812">Transmembrane</keyword>
<comment type="caution">
    <text evidence="10">The sequence shown here is derived from an EMBL/GenBank/DDBJ whole genome shotgun (WGS) entry which is preliminary data.</text>
</comment>
<evidence type="ECO:0000256" key="2">
    <source>
        <dbReference type="ARBA" id="ARBA00022692"/>
    </source>
</evidence>
<reference evidence="11" key="1">
    <citation type="journal article" date="2019" name="Int. J. Syst. Evol. Microbiol.">
        <title>The Global Catalogue of Microorganisms (GCM) 10K type strain sequencing project: providing services to taxonomists for standard genome sequencing and annotation.</title>
        <authorList>
            <consortium name="The Broad Institute Genomics Platform"/>
            <consortium name="The Broad Institute Genome Sequencing Center for Infectious Disease"/>
            <person name="Wu L."/>
            <person name="Ma J."/>
        </authorList>
    </citation>
    <scope>NUCLEOTIDE SEQUENCE [LARGE SCALE GENOMIC DNA]</scope>
    <source>
        <strain evidence="11">JCM 16898</strain>
    </source>
</reference>
<evidence type="ECO:0000313" key="10">
    <source>
        <dbReference type="EMBL" id="GAA3562024.1"/>
    </source>
</evidence>
<dbReference type="Gene3D" id="3.40.50.300">
    <property type="entry name" value="P-loop containing nucleotide triphosphate hydrolases"/>
    <property type="match status" value="1"/>
</dbReference>
<keyword evidence="6 7" id="KW-0472">Membrane</keyword>
<dbReference type="InterPro" id="IPR036640">
    <property type="entry name" value="ABC1_TM_sf"/>
</dbReference>
<gene>
    <name evidence="10" type="ORF">GCM10022222_52210</name>
</gene>